<protein>
    <submittedName>
        <fullName evidence="2">Uncharacterized protein</fullName>
    </submittedName>
</protein>
<comment type="caution">
    <text evidence="2">The sequence shown here is derived from an EMBL/GenBank/DDBJ whole genome shotgun (WGS) entry which is preliminary data.</text>
</comment>
<organism evidence="2">
    <name type="scientific">Tanacetum cinerariifolium</name>
    <name type="common">Dalmatian daisy</name>
    <name type="synonym">Chrysanthemum cinerariifolium</name>
    <dbReference type="NCBI Taxonomy" id="118510"/>
    <lineage>
        <taxon>Eukaryota</taxon>
        <taxon>Viridiplantae</taxon>
        <taxon>Streptophyta</taxon>
        <taxon>Embryophyta</taxon>
        <taxon>Tracheophyta</taxon>
        <taxon>Spermatophyta</taxon>
        <taxon>Magnoliopsida</taxon>
        <taxon>eudicotyledons</taxon>
        <taxon>Gunneridae</taxon>
        <taxon>Pentapetalae</taxon>
        <taxon>asterids</taxon>
        <taxon>campanulids</taxon>
        <taxon>Asterales</taxon>
        <taxon>Asteraceae</taxon>
        <taxon>Asteroideae</taxon>
        <taxon>Anthemideae</taxon>
        <taxon>Anthemidinae</taxon>
        <taxon>Tanacetum</taxon>
    </lineage>
</organism>
<accession>A0A699L4N6</accession>
<feature type="region of interest" description="Disordered" evidence="1">
    <location>
        <begin position="103"/>
        <end position="128"/>
    </location>
</feature>
<evidence type="ECO:0000313" key="2">
    <source>
        <dbReference type="EMBL" id="GFB24666.1"/>
    </source>
</evidence>
<reference evidence="2" key="1">
    <citation type="journal article" date="2019" name="Sci. Rep.">
        <title>Draft genome of Tanacetum cinerariifolium, the natural source of mosquito coil.</title>
        <authorList>
            <person name="Yamashiro T."/>
            <person name="Shiraishi A."/>
            <person name="Satake H."/>
            <person name="Nakayama K."/>
        </authorList>
    </citation>
    <scope>NUCLEOTIDE SEQUENCE</scope>
</reference>
<dbReference type="AlphaFoldDB" id="A0A699L4N6"/>
<feature type="compositionally biased region" description="Acidic residues" evidence="1">
    <location>
        <begin position="111"/>
        <end position="128"/>
    </location>
</feature>
<dbReference type="EMBL" id="BKCJ010584393">
    <property type="protein sequence ID" value="GFB24666.1"/>
    <property type="molecule type" value="Genomic_DNA"/>
</dbReference>
<gene>
    <name evidence="2" type="ORF">Tci_696637</name>
</gene>
<sequence>MLVHEFILEFFSTFRFGEAVLDLDTAGALQFQFGRVKRRMSWREFIMALGLHSAEEMDPMLRLCYILISCSITRRIQAPKKGAMIFGGQFAAPLAENFGPARQKGDLGGVVEEDLVAPEGGDEDEEMP</sequence>
<name>A0A699L4N6_TANCI</name>
<evidence type="ECO:0000256" key="1">
    <source>
        <dbReference type="SAM" id="MobiDB-lite"/>
    </source>
</evidence>
<proteinExistence type="predicted"/>